<protein>
    <submittedName>
        <fullName evidence="1">SIR2 family protein</fullName>
    </submittedName>
</protein>
<dbReference type="AlphaFoldDB" id="A0A7J4YQD7"/>
<dbReference type="SUPFAM" id="SSF52467">
    <property type="entry name" value="DHS-like NAD/FAD-binding domain"/>
    <property type="match status" value="1"/>
</dbReference>
<sequence>MKQNRYNELYKELNPSLKMKLNAIRMNLHEGKASCLVGAGFSKNAEMDDATHMKDWFELADDFYETLYGEKPDDKNVRYKNVLRLASQVEASKGRGEIESLIQNSLPDERVYPGRLHIELMKLPWSDVFTTNYDTLLEKAFIEADRYYYKVTNKETLLYTPHPRLIKLHGSFPDIRPFIITEEDYRTYPQRFPEFVNTVRQSLIENVLCLIGFSGDDPNFLSWIGWLRDVMGEQASPVYQITYNNQMHDSNIHLSHDLGIDVINLADIKKVSGFSEALDFFLMYIGKEYKTNWSGELKNAHTSIHIGENYDVDALIKDMRMIRESYPGWIVLPASHMREFSDTKEYIPFWTNIYAKCANDVIKQVNFLFEVNWRIETALASPDMEWYIQALEQLPSEDANGLDNATYQKLLGLKLSLLNTYRFKGADDDYVHLLENIETHISQLTYEHKRQLNYIKCLHAISTLNYTNVQQIVDDWNLRSFDYQGHLWKAGMLIEVGQLRESQVMLRDLLKSVKRNILTSRYSAQLSSVRSAIELFLWRMDYMYSMDKSNPDLDFAGIVRTCRDMIVKEENQPSRHQITHGFNLLETGQQWNFGGSGFKGDYYGAIRYFRLYEKLGFPFGMPMGFSSEVETKTFMIERLLRYYPKYALQWIVRCCETKTINVLNRETLLHIRREDACAFFDKSIASCETGLDQYAGRILQKRVLTCQLPILVKLSVLLTQERVERVFNALCVVYRQHSQKYDGKQVQTLYDNLSGESLKRCQKKALEQPIMQSGVREEDFKMPYLLKDEIDYSIEAGDIAMTGLSSDVIKEQQAAYKRLRILKRTKKDDLTSSALDMCINVWRTIPPLSDDKLESFYEFPAEENTMSSIAASELNSFLDTDFTNENSSAFIDRISNKLFRLQIGFSRFTEEQHSLFLNKVIRILTENEDAFKKDDSDSFFGGFRSHVERIFSYLNYYSQIEGLPSKENDVWQSFKNVIERYRKHGYPVLTIMTHLAYWGIWNKTTIKSYVNKAIFSESSSLVRDAGQALVYTANKQGAKVNQTIIKDIISKVSYVFDEDTHTYLHIVRDILLNKGVSKEARVKLEEWMNNLPYRIERCSISEEIKDDIRYYANQIAGIMTIIWPDWTGLNAWQTYMGKEHIKNDVRNGFEIGVRLANS</sequence>
<dbReference type="RefSeq" id="WP_005848442.1">
    <property type="nucleotide sequence ID" value="NZ_JAPFDV010000120.1"/>
</dbReference>
<evidence type="ECO:0000313" key="1">
    <source>
        <dbReference type="EMBL" id="KAA5230820.1"/>
    </source>
</evidence>
<dbReference type="Proteomes" id="UP000440198">
    <property type="component" value="Unassembled WGS sequence"/>
</dbReference>
<evidence type="ECO:0000313" key="3">
    <source>
        <dbReference type="Proteomes" id="UP000421791"/>
    </source>
</evidence>
<proteinExistence type="predicted"/>
<comment type="caution">
    <text evidence="1">The sequence shown here is derived from an EMBL/GenBank/DDBJ whole genome shotgun (WGS) entry which is preliminary data.</text>
</comment>
<name>A0A7J4YQD7_9BACE</name>
<dbReference type="InterPro" id="IPR029035">
    <property type="entry name" value="DHS-like_NAD/FAD-binding_dom"/>
</dbReference>
<dbReference type="GeneID" id="92989982"/>
<gene>
    <name evidence="2" type="ORF">F2Z09_07005</name>
    <name evidence="1" type="ORF">F2Z22_07940</name>
</gene>
<evidence type="ECO:0000313" key="2">
    <source>
        <dbReference type="EMBL" id="KAA5258454.1"/>
    </source>
</evidence>
<dbReference type="Pfam" id="PF13289">
    <property type="entry name" value="SIR2_2"/>
    <property type="match status" value="1"/>
</dbReference>
<evidence type="ECO:0000313" key="4">
    <source>
        <dbReference type="Proteomes" id="UP000440198"/>
    </source>
</evidence>
<dbReference type="EMBL" id="VWAG01000009">
    <property type="protein sequence ID" value="KAA5258454.1"/>
    <property type="molecule type" value="Genomic_DNA"/>
</dbReference>
<organism evidence="1 3">
    <name type="scientific">Bacteroides finegoldii</name>
    <dbReference type="NCBI Taxonomy" id="338188"/>
    <lineage>
        <taxon>Bacteria</taxon>
        <taxon>Pseudomonadati</taxon>
        <taxon>Bacteroidota</taxon>
        <taxon>Bacteroidia</taxon>
        <taxon>Bacteroidales</taxon>
        <taxon>Bacteroidaceae</taxon>
        <taxon>Bacteroides</taxon>
    </lineage>
</organism>
<dbReference type="EMBL" id="VWAK01000009">
    <property type="protein sequence ID" value="KAA5230820.1"/>
    <property type="molecule type" value="Genomic_DNA"/>
</dbReference>
<dbReference type="Proteomes" id="UP000421791">
    <property type="component" value="Unassembled WGS sequence"/>
</dbReference>
<reference evidence="3 4" key="1">
    <citation type="journal article" date="2019" name="Nat. Med.">
        <title>A library of human gut bacterial isolates paired with longitudinal multiomics data enables mechanistic microbiome research.</title>
        <authorList>
            <person name="Poyet M."/>
            <person name="Groussin M."/>
            <person name="Gibbons S.M."/>
            <person name="Avila-Pacheco J."/>
            <person name="Jiang X."/>
            <person name="Kearney S.M."/>
            <person name="Perrotta A.R."/>
            <person name="Berdy B."/>
            <person name="Zhao S."/>
            <person name="Lieberman T.D."/>
            <person name="Swanson P.K."/>
            <person name="Smith M."/>
            <person name="Roesemann S."/>
            <person name="Alexander J.E."/>
            <person name="Rich S.A."/>
            <person name="Livny J."/>
            <person name="Vlamakis H."/>
            <person name="Clish C."/>
            <person name="Bullock K."/>
            <person name="Deik A."/>
            <person name="Scott J."/>
            <person name="Pierce K.A."/>
            <person name="Xavier R.J."/>
            <person name="Alm E.J."/>
        </authorList>
    </citation>
    <scope>NUCLEOTIDE SEQUENCE [LARGE SCALE GENOMIC DNA]</scope>
    <source>
        <strain evidence="2 4">BIOML-A2</strain>
        <strain evidence="1 3">BIOML-A6</strain>
    </source>
</reference>
<keyword evidence="4" id="KW-1185">Reference proteome</keyword>
<accession>A0A7J4YQD7</accession>